<feature type="domain" description="GH15-like" evidence="2">
    <location>
        <begin position="309"/>
        <end position="691"/>
    </location>
</feature>
<dbReference type="GO" id="GO:0004339">
    <property type="term" value="F:glucan 1,4-alpha-glucosidase activity"/>
    <property type="evidence" value="ECO:0007669"/>
    <property type="project" value="UniProtKB-EC"/>
</dbReference>
<sequence>MAFPTRPPGAVEPPGAPGIEPRWTSSDKSAVGTAVSSASCVWFTASHGILNEIYAPRLDMACVRDFGFIVTAAGYFSEEKRDADHSVQAIEDGVPAFRLINTARDGRYRITKTIFSDPEREVVLQDIRFEALIGNLSDYRLHALVAPHLVNGGADNNGWYDDFKGRQMLFAEGSGRSLAIAASVPWLARSVGYVGFSDGWQMLSRGEGLNEEYSCAKSGNVALSGTLDMRAGEGQADQGRALIAIGFGTQPEEAALRTLLSLEQGAEPALKHYRSGWREWQSGLLALDEPHDPDKLNRYRVSTGVLATHRDDASGAIIASLSIPWGFSKGDDDLGGYHLVWTRDLVETAGGLLAAGATADARSVLDYLAVIQEADGHWVQNAWLDGRPYWYGIQMDETAFPILLYDMLLRAGAIDASERGRYLPMVEAAAGYIVRNGPATQEDRWEEDAGYSPFTLAVEIAGLLAAADAVEAAGRLDAAHYLREVADGWNERIEEWTYATDTELSRRLGVEGYYVRIASATDGSLSLRRDFIPIRNRDDLGEVLEADLLISPDALALVRFGLRAADDPRMLGTIAAIDAELRRDLPAGPYWYRYNDDGYGERVGGAPFAGSGVGRLWPLLTGERAHYELAAGRVEEARRMLAALEASASEGGLLPEQIWDSEDVPERELFLGRPSGSAMPLVWAHAEHIKLLRSLRDGVIFDMPPQTFARYVAAKPAPAPFSWRLTARRDQMPAGRRLRIELPEPAMVRWSTDGWTRAADSPCRDTGFGTHVFDLPTQALGPGMIDFTIFWKDAQRWEGADFRIEVV</sequence>
<organism evidence="4 5">
    <name type="scientific">Rhizobium viscosum</name>
    <name type="common">Arthrobacter viscosus</name>
    <dbReference type="NCBI Taxonomy" id="1673"/>
    <lineage>
        <taxon>Bacteria</taxon>
        <taxon>Pseudomonadati</taxon>
        <taxon>Pseudomonadota</taxon>
        <taxon>Alphaproteobacteria</taxon>
        <taxon>Hyphomicrobiales</taxon>
        <taxon>Rhizobiaceae</taxon>
        <taxon>Rhizobium/Agrobacterium group</taxon>
        <taxon>Rhizobium</taxon>
    </lineage>
</organism>
<dbReference type="Pfam" id="PF09137">
    <property type="entry name" value="Glucodextran_N"/>
    <property type="match status" value="1"/>
</dbReference>
<proteinExistence type="predicted"/>
<evidence type="ECO:0000259" key="2">
    <source>
        <dbReference type="Pfam" id="PF00723"/>
    </source>
</evidence>
<dbReference type="InterPro" id="IPR011013">
    <property type="entry name" value="Gal_mutarotase_sf_dom"/>
</dbReference>
<dbReference type="EC" id="3.2.1.3" evidence="4"/>
<dbReference type="Gene3D" id="2.70.98.10">
    <property type="match status" value="1"/>
</dbReference>
<keyword evidence="4" id="KW-0326">Glycosidase</keyword>
<dbReference type="InterPro" id="IPR011613">
    <property type="entry name" value="GH15-like"/>
</dbReference>
<keyword evidence="4" id="KW-0378">Hydrolase</keyword>
<dbReference type="Proteomes" id="UP000620262">
    <property type="component" value="Unassembled WGS sequence"/>
</dbReference>
<evidence type="ECO:0000313" key="5">
    <source>
        <dbReference type="Proteomes" id="UP000620262"/>
    </source>
</evidence>
<dbReference type="NCBIfam" id="TIGR01535">
    <property type="entry name" value="glucan_glucosid"/>
    <property type="match status" value="1"/>
</dbReference>
<feature type="region of interest" description="Disordered" evidence="1">
    <location>
        <begin position="1"/>
        <end position="25"/>
    </location>
</feature>
<dbReference type="InterPro" id="IPR014718">
    <property type="entry name" value="GH-type_carb-bd"/>
</dbReference>
<comment type="caution">
    <text evidence="4">The sequence shown here is derived from an EMBL/GenBank/DDBJ whole genome shotgun (WGS) entry which is preliminary data.</text>
</comment>
<dbReference type="Pfam" id="PF00723">
    <property type="entry name" value="Glyco_hydro_15"/>
    <property type="match status" value="1"/>
</dbReference>
<reference evidence="4 5" key="1">
    <citation type="submission" date="2020-10" db="EMBL/GenBank/DDBJ databases">
        <title>Sequencing the genomes of 1000 actinobacteria strains.</title>
        <authorList>
            <person name="Klenk H.-P."/>
        </authorList>
    </citation>
    <scope>NUCLEOTIDE SEQUENCE [LARGE SCALE GENOMIC DNA]</scope>
    <source>
        <strain evidence="4 5">DSM 7307</strain>
    </source>
</reference>
<dbReference type="CDD" id="cd07430">
    <property type="entry name" value="GH15_N"/>
    <property type="match status" value="1"/>
</dbReference>
<dbReference type="RefSeq" id="WP_192733036.1">
    <property type="nucleotide sequence ID" value="NZ_BAAAVL010000008.1"/>
</dbReference>
<dbReference type="InterPro" id="IPR006425">
    <property type="entry name" value="Glucoamylase_bac"/>
</dbReference>
<accession>A0ABR9J1X4</accession>
<dbReference type="EMBL" id="JADBEC010000003">
    <property type="protein sequence ID" value="MBE1509447.1"/>
    <property type="molecule type" value="Genomic_DNA"/>
</dbReference>
<evidence type="ECO:0000259" key="3">
    <source>
        <dbReference type="Pfam" id="PF09137"/>
    </source>
</evidence>
<dbReference type="PANTHER" id="PTHR31616:SF0">
    <property type="entry name" value="GLUCAN 1,4-ALPHA-GLUCOSIDASE"/>
    <property type="match status" value="1"/>
</dbReference>
<evidence type="ECO:0000313" key="4">
    <source>
        <dbReference type="EMBL" id="MBE1509447.1"/>
    </source>
</evidence>
<feature type="domain" description="Glucodextranase N-terminal" evidence="3">
    <location>
        <begin position="14"/>
        <end position="281"/>
    </location>
</feature>
<dbReference type="Gene3D" id="1.50.10.10">
    <property type="match status" value="1"/>
</dbReference>
<keyword evidence="5" id="KW-1185">Reference proteome</keyword>
<gene>
    <name evidence="4" type="ORF">H4W29_006694</name>
</gene>
<dbReference type="InterPro" id="IPR008928">
    <property type="entry name" value="6-hairpin_glycosidase_sf"/>
</dbReference>
<dbReference type="InterPro" id="IPR012341">
    <property type="entry name" value="6hp_glycosidase-like_sf"/>
</dbReference>
<dbReference type="PANTHER" id="PTHR31616">
    <property type="entry name" value="TREHALASE"/>
    <property type="match status" value="1"/>
</dbReference>
<feature type="compositionally biased region" description="Pro residues" evidence="1">
    <location>
        <begin position="1"/>
        <end position="16"/>
    </location>
</feature>
<dbReference type="InterPro" id="IPR015220">
    <property type="entry name" value="Glucodextranase_N"/>
</dbReference>
<dbReference type="SUPFAM" id="SSF48208">
    <property type="entry name" value="Six-hairpin glycosidases"/>
    <property type="match status" value="1"/>
</dbReference>
<name>A0ABR9J1X4_RHIVS</name>
<evidence type="ECO:0000256" key="1">
    <source>
        <dbReference type="SAM" id="MobiDB-lite"/>
    </source>
</evidence>
<dbReference type="SUPFAM" id="SSF74650">
    <property type="entry name" value="Galactose mutarotase-like"/>
    <property type="match status" value="1"/>
</dbReference>
<protein>
    <submittedName>
        <fullName evidence="4">Glucoamylase</fullName>
        <ecNumber evidence="4">3.2.1.3</ecNumber>
    </submittedName>
</protein>